<feature type="transmembrane region" description="Helical" evidence="6">
    <location>
        <begin position="452"/>
        <end position="469"/>
    </location>
</feature>
<dbReference type="AlphaFoldDB" id="A0A1M6MC38"/>
<dbReference type="GO" id="GO:0005886">
    <property type="term" value="C:plasma membrane"/>
    <property type="evidence" value="ECO:0007669"/>
    <property type="project" value="UniProtKB-SubCell"/>
</dbReference>
<protein>
    <submittedName>
        <fullName evidence="8">Transporter, NhaC family</fullName>
    </submittedName>
</protein>
<evidence type="ECO:0000256" key="5">
    <source>
        <dbReference type="ARBA" id="ARBA00023136"/>
    </source>
</evidence>
<dbReference type="PANTHER" id="PTHR43478">
    <property type="entry name" value="NA+/H+ ANTIPORTER-RELATED"/>
    <property type="match status" value="1"/>
</dbReference>
<evidence type="ECO:0000313" key="9">
    <source>
        <dbReference type="Proteomes" id="UP000184301"/>
    </source>
</evidence>
<feature type="transmembrane region" description="Helical" evidence="6">
    <location>
        <begin position="145"/>
        <end position="168"/>
    </location>
</feature>
<evidence type="ECO:0000256" key="1">
    <source>
        <dbReference type="ARBA" id="ARBA00004651"/>
    </source>
</evidence>
<evidence type="ECO:0000313" key="8">
    <source>
        <dbReference type="EMBL" id="SHJ81088.1"/>
    </source>
</evidence>
<evidence type="ECO:0000256" key="2">
    <source>
        <dbReference type="ARBA" id="ARBA00022475"/>
    </source>
</evidence>
<feature type="transmembrane region" description="Helical" evidence="6">
    <location>
        <begin position="321"/>
        <end position="342"/>
    </location>
</feature>
<keyword evidence="9" id="KW-1185">Reference proteome</keyword>
<feature type="transmembrane region" description="Helical" evidence="6">
    <location>
        <begin position="388"/>
        <end position="405"/>
    </location>
</feature>
<feature type="transmembrane region" description="Helical" evidence="6">
    <location>
        <begin position="475"/>
        <end position="494"/>
    </location>
</feature>
<evidence type="ECO:0000256" key="4">
    <source>
        <dbReference type="ARBA" id="ARBA00022989"/>
    </source>
</evidence>
<accession>A0A1M6MC38</accession>
<dbReference type="Pfam" id="PF03553">
    <property type="entry name" value="Na_H_antiporter"/>
    <property type="match status" value="1"/>
</dbReference>
<dbReference type="Proteomes" id="UP000184301">
    <property type="component" value="Unassembled WGS sequence"/>
</dbReference>
<sequence length="505" mass="54152">MDSSMFIGTWWSLVPPILAIVLAFVTKEVYSSLFIGIAVGALLYTGFVPWDAFEAIFTIMKDNMNLNILIFDVLLGMIIVLMAKSGGSAAYGNWAGGKIKSKRSALLATTGLGVLIFVDDYFNCLTVGSVMRPVTDRYQVSRAKLAYIIDATAAPVCIIAPISSWAAAVNSYVPKDAGITGFQLFLRTIPYNLYALLTLAMVLYVIVAKFDFGLMKKHEINAAHGDLFTSGAEEFETMEEEKGSDKGKVIDLVLPVAVLIVSAIGAMIYTGFLGGAGNVIDAFAGCDAETSLIFSTFVTILFMLVLYLPRRVVTFKGFMEGFVEGFRLMIPAVAILIFAWTLKGMGDALGIADFVGRVVGDNASASVIVPAIMFMVAVFLAFSTGTSWGTFAILVPIVVAMFSGANLEMMIISVSAVLAGAVCGDHVSPISDTTVMSSAGAQSNHINHVQTQMQYAMIVAVVCIFGYILAGITKIWWLTLGVSLIVLLTVLTVMKKREEKKDAAA</sequence>
<gene>
    <name evidence="8" type="ORF">SAMN02745243_01426</name>
</gene>
<feature type="transmembrane region" description="Helical" evidence="6">
    <location>
        <begin position="103"/>
        <end position="124"/>
    </location>
</feature>
<dbReference type="STRING" id="1121950.SAMN02745243_01426"/>
<reference evidence="8 9" key="1">
    <citation type="submission" date="2016-11" db="EMBL/GenBank/DDBJ databases">
        <authorList>
            <person name="Jaros S."/>
            <person name="Januszkiewicz K."/>
            <person name="Wedrychowicz H."/>
        </authorList>
    </citation>
    <scope>NUCLEOTIDE SEQUENCE [LARGE SCALE GENOMIC DNA]</scope>
    <source>
        <strain evidence="8 9">DSM 15480</strain>
    </source>
</reference>
<keyword evidence="3 6" id="KW-0812">Transmembrane</keyword>
<evidence type="ECO:0000256" key="6">
    <source>
        <dbReference type="SAM" id="Phobius"/>
    </source>
</evidence>
<feature type="transmembrane region" description="Helical" evidence="6">
    <location>
        <begin position="362"/>
        <end position="381"/>
    </location>
</feature>
<dbReference type="InterPro" id="IPR018461">
    <property type="entry name" value="Na/H_Antiport_NhaC-like_C"/>
</dbReference>
<dbReference type="PANTHER" id="PTHR43478:SF1">
    <property type="entry name" value="NA+_H+ ANTIPORTER NHAC-LIKE C-TERMINAL DOMAIN-CONTAINING PROTEIN"/>
    <property type="match status" value="1"/>
</dbReference>
<feature type="transmembrane region" description="Helical" evidence="6">
    <location>
        <begin position="252"/>
        <end position="272"/>
    </location>
</feature>
<dbReference type="OrthoDB" id="9762978at2"/>
<comment type="subcellular location">
    <subcellularLocation>
        <location evidence="1">Cell membrane</location>
        <topology evidence="1">Multi-pass membrane protein</topology>
    </subcellularLocation>
</comment>
<keyword evidence="5 6" id="KW-0472">Membrane</keyword>
<feature type="transmembrane region" description="Helical" evidence="6">
    <location>
        <begin position="188"/>
        <end position="207"/>
    </location>
</feature>
<feature type="transmembrane region" description="Helical" evidence="6">
    <location>
        <begin position="29"/>
        <end position="53"/>
    </location>
</feature>
<dbReference type="EMBL" id="FQZY01000018">
    <property type="protein sequence ID" value="SHJ81088.1"/>
    <property type="molecule type" value="Genomic_DNA"/>
</dbReference>
<evidence type="ECO:0000259" key="7">
    <source>
        <dbReference type="Pfam" id="PF03553"/>
    </source>
</evidence>
<keyword evidence="2" id="KW-1003">Cell membrane</keyword>
<organism evidence="8 9">
    <name type="scientific">Hespellia stercorisuis DSM 15480</name>
    <dbReference type="NCBI Taxonomy" id="1121950"/>
    <lineage>
        <taxon>Bacteria</taxon>
        <taxon>Bacillati</taxon>
        <taxon>Bacillota</taxon>
        <taxon>Clostridia</taxon>
        <taxon>Lachnospirales</taxon>
        <taxon>Lachnospiraceae</taxon>
        <taxon>Hespellia</taxon>
    </lineage>
</organism>
<name>A0A1M6MC38_9FIRM</name>
<feature type="transmembrane region" description="Helical" evidence="6">
    <location>
        <begin position="65"/>
        <end position="83"/>
    </location>
</feature>
<dbReference type="RefSeq" id="WP_073107536.1">
    <property type="nucleotide sequence ID" value="NZ_FQZY01000018.1"/>
</dbReference>
<keyword evidence="4 6" id="KW-1133">Transmembrane helix</keyword>
<feature type="transmembrane region" description="Helical" evidence="6">
    <location>
        <begin position="292"/>
        <end position="309"/>
    </location>
</feature>
<feature type="domain" description="Na+/H+ antiporter NhaC-like C-terminal" evidence="7">
    <location>
        <begin position="179"/>
        <end position="472"/>
    </location>
</feature>
<proteinExistence type="predicted"/>
<evidence type="ECO:0000256" key="3">
    <source>
        <dbReference type="ARBA" id="ARBA00022692"/>
    </source>
</evidence>